<comment type="similarity">
    <text evidence="1">Belongs to the glycosyl hydrolase 8 (cellulase D) family.</text>
</comment>
<feature type="chain" id="PRO_5035294851" evidence="4">
    <location>
        <begin position="21"/>
        <end position="429"/>
    </location>
</feature>
<dbReference type="Proteomes" id="UP000646053">
    <property type="component" value="Unassembled WGS sequence"/>
</dbReference>
<dbReference type="PROSITE" id="PS51257">
    <property type="entry name" value="PROKAR_LIPOPROTEIN"/>
    <property type="match status" value="1"/>
</dbReference>
<organism evidence="5 6">
    <name type="scientific">Myxacorys almedinensis A</name>
    <dbReference type="NCBI Taxonomy" id="2690445"/>
    <lineage>
        <taxon>Bacteria</taxon>
        <taxon>Bacillati</taxon>
        <taxon>Cyanobacteriota</taxon>
        <taxon>Cyanophyceae</taxon>
        <taxon>Leptolyngbyales</taxon>
        <taxon>Leptolyngbyaceae</taxon>
        <taxon>Myxacorys</taxon>
        <taxon>Myxacorys almedinensis</taxon>
    </lineage>
</organism>
<dbReference type="PRINTS" id="PR00735">
    <property type="entry name" value="GLHYDRLASE8"/>
</dbReference>
<dbReference type="InterPro" id="IPR012341">
    <property type="entry name" value="6hp_glycosidase-like_sf"/>
</dbReference>
<proteinExistence type="inferred from homology"/>
<dbReference type="EMBL" id="WVIE01000004">
    <property type="protein sequence ID" value="NDJ16572.1"/>
    <property type="molecule type" value="Genomic_DNA"/>
</dbReference>
<dbReference type="Gene3D" id="1.50.10.10">
    <property type="match status" value="1"/>
</dbReference>
<keyword evidence="6" id="KW-1185">Reference proteome</keyword>
<dbReference type="GO" id="GO:0005975">
    <property type="term" value="P:carbohydrate metabolic process"/>
    <property type="evidence" value="ECO:0007669"/>
    <property type="project" value="InterPro"/>
</dbReference>
<gene>
    <name evidence="5" type="ORF">GS601_04570</name>
</gene>
<dbReference type="GO" id="GO:0004553">
    <property type="term" value="F:hydrolase activity, hydrolyzing O-glycosyl compounds"/>
    <property type="evidence" value="ECO:0007669"/>
    <property type="project" value="InterPro"/>
</dbReference>
<dbReference type="InterPro" id="IPR002037">
    <property type="entry name" value="Glyco_hydro_8"/>
</dbReference>
<evidence type="ECO:0000256" key="2">
    <source>
        <dbReference type="ARBA" id="ARBA00022801"/>
    </source>
</evidence>
<protein>
    <submittedName>
        <fullName evidence="5">Glycosyl hydrolase</fullName>
    </submittedName>
</protein>
<feature type="signal peptide" evidence="4">
    <location>
        <begin position="1"/>
        <end position="20"/>
    </location>
</feature>
<dbReference type="InterPro" id="IPR008928">
    <property type="entry name" value="6-hairpin_glycosidase_sf"/>
</dbReference>
<evidence type="ECO:0000256" key="3">
    <source>
        <dbReference type="ARBA" id="ARBA00023295"/>
    </source>
</evidence>
<evidence type="ECO:0000256" key="4">
    <source>
        <dbReference type="SAM" id="SignalP"/>
    </source>
</evidence>
<evidence type="ECO:0000313" key="5">
    <source>
        <dbReference type="EMBL" id="NDJ16572.1"/>
    </source>
</evidence>
<accession>A0A8J7YXP0</accession>
<evidence type="ECO:0000313" key="6">
    <source>
        <dbReference type="Proteomes" id="UP000646053"/>
    </source>
</evidence>
<reference evidence="5" key="1">
    <citation type="submission" date="2019-12" db="EMBL/GenBank/DDBJ databases">
        <title>High-Quality draft genome sequences of three cyanobacteria isolated from the limestone walls of the Old Cathedral of Coimbra.</title>
        <authorList>
            <person name="Tiago I."/>
            <person name="Soares F."/>
            <person name="Portugal A."/>
        </authorList>
    </citation>
    <scope>NUCLEOTIDE SEQUENCE</scope>
    <source>
        <strain evidence="5">A</strain>
    </source>
</reference>
<dbReference type="RefSeq" id="WP_162422211.1">
    <property type="nucleotide sequence ID" value="NZ_WVIE01000004.1"/>
</dbReference>
<name>A0A8J7YXP0_9CYAN</name>
<comment type="caution">
    <text evidence="5">The sequence shown here is derived from an EMBL/GenBank/DDBJ whole genome shotgun (WGS) entry which is preliminary data.</text>
</comment>
<sequence length="429" mass="48611">MLRSLLPRMIFGLVLTAGLAACNASRKSSALPSPLSRTAAANTQASDPAAMRIDTMLADSWAAYRQRFIQQDGRIIDREATDRSTSEGQAYALLRAVFADSPESFDRVLQWSENNLKRQNAANQPLDQLWAWQWGRTASGTWGTLDQNFATDADIDAATALILASRRWQKPDYLTIAKAKLKDIWDKATVTIVPPSATSRKIDPQRYLLPGPLKAFQRDGTIRFNPSYLAPYAFRLFAQVDPDRDWLSLVDSSYHLLEHSTQTSAVGLPSDWIAFNPKTGKYSPVNEPEPLISRYGFDATRVWWRVALDATWFQEPRAIAFLESHLKHLKTLWISHQNVPAQLDLKGRPLVEYEATSQYGMLYAAFRVTDPAIAQEIFERKLLPQYHDGFWDNDSAYYTQNLAWFGLMPHRIIVPYLSQPTQALQNTTP</sequence>
<dbReference type="SUPFAM" id="SSF48208">
    <property type="entry name" value="Six-hairpin glycosidases"/>
    <property type="match status" value="1"/>
</dbReference>
<keyword evidence="2 5" id="KW-0378">Hydrolase</keyword>
<dbReference type="Pfam" id="PF01270">
    <property type="entry name" value="Glyco_hydro_8"/>
    <property type="match status" value="1"/>
</dbReference>
<keyword evidence="3" id="KW-0326">Glycosidase</keyword>
<evidence type="ECO:0000256" key="1">
    <source>
        <dbReference type="ARBA" id="ARBA00009209"/>
    </source>
</evidence>
<keyword evidence="4" id="KW-0732">Signal</keyword>
<dbReference type="AlphaFoldDB" id="A0A8J7YXP0"/>